<sequence length="53" mass="6214">MCDVCTQRELVSANLQNLKKKKFDETINRRSTNRIMYRDEGSEEQYEGGRTGN</sequence>
<dbReference type="Proteomes" id="UP000681967">
    <property type="component" value="Unassembled WGS sequence"/>
</dbReference>
<organism evidence="1 4">
    <name type="scientific">Rotaria magnacalcarata</name>
    <dbReference type="NCBI Taxonomy" id="392030"/>
    <lineage>
        <taxon>Eukaryota</taxon>
        <taxon>Metazoa</taxon>
        <taxon>Spiralia</taxon>
        <taxon>Gnathifera</taxon>
        <taxon>Rotifera</taxon>
        <taxon>Eurotatoria</taxon>
        <taxon>Bdelloidea</taxon>
        <taxon>Philodinida</taxon>
        <taxon>Philodinidae</taxon>
        <taxon>Rotaria</taxon>
    </lineage>
</organism>
<evidence type="ECO:0000313" key="1">
    <source>
        <dbReference type="EMBL" id="CAF4373087.1"/>
    </source>
</evidence>
<protein>
    <submittedName>
        <fullName evidence="1">Uncharacterized protein</fullName>
    </submittedName>
</protein>
<comment type="caution">
    <text evidence="1">The sequence shown here is derived from an EMBL/GenBank/DDBJ whole genome shotgun (WGS) entry which is preliminary data.</text>
</comment>
<dbReference type="Proteomes" id="UP000681720">
    <property type="component" value="Unassembled WGS sequence"/>
</dbReference>
<dbReference type="AlphaFoldDB" id="A0A8S2V158"/>
<feature type="non-terminal residue" evidence="1">
    <location>
        <position position="1"/>
    </location>
</feature>
<evidence type="ECO:0000313" key="4">
    <source>
        <dbReference type="Proteomes" id="UP000681967"/>
    </source>
</evidence>
<evidence type="ECO:0000313" key="2">
    <source>
        <dbReference type="EMBL" id="CAF4504142.1"/>
    </source>
</evidence>
<dbReference type="EMBL" id="CAJOBJ010081745">
    <property type="protein sequence ID" value="CAF4504142.1"/>
    <property type="molecule type" value="Genomic_DNA"/>
</dbReference>
<gene>
    <name evidence="1" type="ORF">BYL167_LOCUS30404</name>
    <name evidence="2" type="ORF">GIL414_LOCUS34872</name>
    <name evidence="3" type="ORF">SMN809_LOCUS58328</name>
</gene>
<dbReference type="Proteomes" id="UP000676336">
    <property type="component" value="Unassembled WGS sequence"/>
</dbReference>
<name>A0A8S2V158_9BILA</name>
<accession>A0A8S2V158</accession>
<evidence type="ECO:0000313" key="3">
    <source>
        <dbReference type="EMBL" id="CAF5035004.1"/>
    </source>
</evidence>
<proteinExistence type="predicted"/>
<dbReference type="EMBL" id="CAJOBI010218269">
    <property type="protein sequence ID" value="CAF5035004.1"/>
    <property type="molecule type" value="Genomic_DNA"/>
</dbReference>
<dbReference type="EMBL" id="CAJOBH010049731">
    <property type="protein sequence ID" value="CAF4373087.1"/>
    <property type="molecule type" value="Genomic_DNA"/>
</dbReference>
<reference evidence="1" key="1">
    <citation type="submission" date="2021-02" db="EMBL/GenBank/DDBJ databases">
        <authorList>
            <person name="Nowell W R."/>
        </authorList>
    </citation>
    <scope>NUCLEOTIDE SEQUENCE</scope>
</reference>